<proteinExistence type="inferred from homology"/>
<comment type="caution">
    <text evidence="4">The sequence shown here is derived from an EMBL/GenBank/DDBJ whole genome shotgun (WGS) entry which is preliminary data.</text>
</comment>
<dbReference type="AlphaFoldDB" id="A0A103RIY9"/>
<name>A0A103RIY9_9BURK</name>
<dbReference type="OrthoDB" id="4537997at2"/>
<keyword evidence="2" id="KW-0808">Transferase</keyword>
<dbReference type="InterPro" id="IPR002745">
    <property type="entry name" value="Ptrans_KptA/Tpt1"/>
</dbReference>
<gene>
    <name evidence="4" type="ORF">WJ33_00620</name>
</gene>
<dbReference type="InterPro" id="IPR042081">
    <property type="entry name" value="RNA_2'-PTrans_C"/>
</dbReference>
<accession>A0A103RIY9</accession>
<dbReference type="Gene3D" id="3.20.170.30">
    <property type="match status" value="1"/>
</dbReference>
<dbReference type="PANTHER" id="PTHR12684:SF2">
    <property type="entry name" value="TRNA 2'-PHOSPHOTRANSFERASE 1"/>
    <property type="match status" value="1"/>
</dbReference>
<dbReference type="SUPFAM" id="SSF56399">
    <property type="entry name" value="ADP-ribosylation"/>
    <property type="match status" value="1"/>
</dbReference>
<dbReference type="GO" id="GO:0008033">
    <property type="term" value="P:tRNA processing"/>
    <property type="evidence" value="ECO:0007669"/>
    <property type="project" value="TreeGrafter"/>
</dbReference>
<keyword evidence="3" id="KW-0520">NAD</keyword>
<evidence type="ECO:0000313" key="4">
    <source>
        <dbReference type="EMBL" id="KVG68681.1"/>
    </source>
</evidence>
<dbReference type="EMBL" id="LOXM01000111">
    <property type="protein sequence ID" value="KVG68681.1"/>
    <property type="molecule type" value="Genomic_DNA"/>
</dbReference>
<reference evidence="4 5" key="1">
    <citation type="submission" date="2015-11" db="EMBL/GenBank/DDBJ databases">
        <title>Expanding the genomic diversity of Burkholderia species for the development of highly accurate diagnostics.</title>
        <authorList>
            <person name="Sahl J."/>
            <person name="Keim P."/>
            <person name="Wagner D."/>
        </authorList>
    </citation>
    <scope>NUCLEOTIDE SEQUENCE [LARGE SCALE GENOMIC DNA]</scope>
    <source>
        <strain evidence="4 5">MSMB2036</strain>
    </source>
</reference>
<dbReference type="Pfam" id="PF01885">
    <property type="entry name" value="PTS_2-RNA"/>
    <property type="match status" value="1"/>
</dbReference>
<dbReference type="GO" id="GO:0000215">
    <property type="term" value="F:tRNA 2'-phosphotransferase activity"/>
    <property type="evidence" value="ECO:0007669"/>
    <property type="project" value="TreeGrafter"/>
</dbReference>
<evidence type="ECO:0000256" key="3">
    <source>
        <dbReference type="ARBA" id="ARBA00023027"/>
    </source>
</evidence>
<evidence type="ECO:0000313" key="5">
    <source>
        <dbReference type="Proteomes" id="UP000064029"/>
    </source>
</evidence>
<sequence length="118" mass="13155">MNTDTKKTLDETSKYLSYVLHRATIQVVVATYHGTATRFLDAIREQGLKASARHHVHLSRDVTTAISVGTRYGKPVVLAIDAQRMHARGFWFFVAENDVWLTDAVPAEFLSPLDTPAA</sequence>
<evidence type="ECO:0000256" key="2">
    <source>
        <dbReference type="ARBA" id="ARBA00022679"/>
    </source>
</evidence>
<protein>
    <recommendedName>
        <fullName evidence="6">RNA 2'-phosphotransferase</fullName>
    </recommendedName>
</protein>
<evidence type="ECO:0008006" key="6">
    <source>
        <dbReference type="Google" id="ProtNLM"/>
    </source>
</evidence>
<evidence type="ECO:0000256" key="1">
    <source>
        <dbReference type="ARBA" id="ARBA00009836"/>
    </source>
</evidence>
<dbReference type="RefSeq" id="WP_059751212.1">
    <property type="nucleotide sequence ID" value="NZ_CP013416.1"/>
</dbReference>
<organism evidence="4 5">
    <name type="scientific">Burkholderia ubonensis</name>
    <dbReference type="NCBI Taxonomy" id="101571"/>
    <lineage>
        <taxon>Bacteria</taxon>
        <taxon>Pseudomonadati</taxon>
        <taxon>Pseudomonadota</taxon>
        <taxon>Betaproteobacteria</taxon>
        <taxon>Burkholderiales</taxon>
        <taxon>Burkholderiaceae</taxon>
        <taxon>Burkholderia</taxon>
        <taxon>Burkholderia cepacia complex</taxon>
    </lineage>
</organism>
<dbReference type="PANTHER" id="PTHR12684">
    <property type="entry name" value="PUTATIVE PHOSPHOTRANSFERASE"/>
    <property type="match status" value="1"/>
</dbReference>
<dbReference type="Proteomes" id="UP000064029">
    <property type="component" value="Unassembled WGS sequence"/>
</dbReference>
<comment type="similarity">
    <text evidence="1">Belongs to the KptA/TPT1 family.</text>
</comment>